<keyword evidence="6" id="KW-1185">Reference proteome</keyword>
<evidence type="ECO:0000256" key="1">
    <source>
        <dbReference type="ARBA" id="ARBA00001968"/>
    </source>
</evidence>
<evidence type="ECO:0000256" key="3">
    <source>
        <dbReference type="SAM" id="MobiDB-lite"/>
    </source>
</evidence>
<reference evidence="6" key="1">
    <citation type="journal article" date="2019" name="Int. J. Syst. Evol. Microbiol.">
        <title>The Global Catalogue of Microorganisms (GCM) 10K type strain sequencing project: providing services to taxonomists for standard genome sequencing and annotation.</title>
        <authorList>
            <consortium name="The Broad Institute Genomics Platform"/>
            <consortium name="The Broad Institute Genome Sequencing Center for Infectious Disease"/>
            <person name="Wu L."/>
            <person name="Ma J."/>
        </authorList>
    </citation>
    <scope>NUCLEOTIDE SEQUENCE [LARGE SCALE GENOMIC DNA]</scope>
    <source>
        <strain evidence="6">JCM 18409</strain>
    </source>
</reference>
<feature type="compositionally biased region" description="Basic and acidic residues" evidence="3">
    <location>
        <begin position="157"/>
        <end position="172"/>
    </location>
</feature>
<comment type="caution">
    <text evidence="5">The sequence shown here is derived from an EMBL/GenBank/DDBJ whole genome shotgun (WGS) entry which is preliminary data.</text>
</comment>
<accession>A0ABP9JFM8</accession>
<name>A0ABP9JFM8_9ACTN</name>
<organism evidence="5 6">
    <name type="scientific">Streptomyces siamensis</name>
    <dbReference type="NCBI Taxonomy" id="1274986"/>
    <lineage>
        <taxon>Bacteria</taxon>
        <taxon>Bacillati</taxon>
        <taxon>Actinomycetota</taxon>
        <taxon>Actinomycetes</taxon>
        <taxon>Kitasatosporales</taxon>
        <taxon>Streptomycetaceae</taxon>
        <taxon>Streptomyces</taxon>
    </lineage>
</organism>
<feature type="region of interest" description="Disordered" evidence="3">
    <location>
        <begin position="125"/>
        <end position="172"/>
    </location>
</feature>
<evidence type="ECO:0000256" key="2">
    <source>
        <dbReference type="ARBA" id="ARBA00022723"/>
    </source>
</evidence>
<feature type="domain" description="DDE Tnp4" evidence="4">
    <location>
        <begin position="1"/>
        <end position="106"/>
    </location>
</feature>
<feature type="region of interest" description="Disordered" evidence="3">
    <location>
        <begin position="63"/>
        <end position="94"/>
    </location>
</feature>
<dbReference type="EMBL" id="BAABKB010000031">
    <property type="protein sequence ID" value="GAA5028818.1"/>
    <property type="molecule type" value="Genomic_DNA"/>
</dbReference>
<sequence length="172" mass="18801">MKSMVLTDTGGRVPFCSPVLPGSCTDITQARRLGLAQLPACGPFLEILADAGYQGMGAQRGGGVVTPPHHKFKKNPPAWSEERHEQRRKAHSSQRIRVEQGIAHMKTGGLWPAILADANTCVTSSRPSPVCSRTCRPPPSAAGFEREHRQRHTPRRAKADRARGRQPRAGDR</sequence>
<dbReference type="Proteomes" id="UP001501759">
    <property type="component" value="Unassembled WGS sequence"/>
</dbReference>
<dbReference type="InterPro" id="IPR027806">
    <property type="entry name" value="HARBI1_dom"/>
</dbReference>
<evidence type="ECO:0000313" key="5">
    <source>
        <dbReference type="EMBL" id="GAA5028818.1"/>
    </source>
</evidence>
<comment type="cofactor">
    <cofactor evidence="1">
        <name>a divalent metal cation</name>
        <dbReference type="ChEBI" id="CHEBI:60240"/>
    </cofactor>
</comment>
<protein>
    <recommendedName>
        <fullName evidence="4">DDE Tnp4 domain-containing protein</fullName>
    </recommendedName>
</protein>
<dbReference type="Pfam" id="PF13359">
    <property type="entry name" value="DDE_Tnp_4"/>
    <property type="match status" value="1"/>
</dbReference>
<proteinExistence type="predicted"/>
<gene>
    <name evidence="5" type="ORF">GCM10023335_67080</name>
</gene>
<keyword evidence="2" id="KW-0479">Metal-binding</keyword>
<evidence type="ECO:0000313" key="6">
    <source>
        <dbReference type="Proteomes" id="UP001501759"/>
    </source>
</evidence>
<evidence type="ECO:0000259" key="4">
    <source>
        <dbReference type="Pfam" id="PF13359"/>
    </source>
</evidence>